<dbReference type="Proteomes" id="UP000644548">
    <property type="component" value="Unassembled WGS sequence"/>
</dbReference>
<evidence type="ECO:0000313" key="1">
    <source>
        <dbReference type="EMBL" id="GGS10818.1"/>
    </source>
</evidence>
<sequence length="75" mass="8259">MNGMEWAVLSAYARWLPPGPERQQVRQVASLYRPERYAPSLGAAEDAGLTSKANLTPKGLEAARHFIRNLHEAAA</sequence>
<comment type="caution">
    <text evidence="1">The sequence shown here is derived from an EMBL/GenBank/DDBJ whole genome shotgun (WGS) entry which is preliminary data.</text>
</comment>
<organism evidence="1 2">
    <name type="scientific">Deinococcus sedimenti</name>
    <dbReference type="NCBI Taxonomy" id="1867090"/>
    <lineage>
        <taxon>Bacteria</taxon>
        <taxon>Thermotogati</taxon>
        <taxon>Deinococcota</taxon>
        <taxon>Deinococci</taxon>
        <taxon>Deinococcales</taxon>
        <taxon>Deinococcaceae</taxon>
        <taxon>Deinococcus</taxon>
    </lineage>
</organism>
<protein>
    <recommendedName>
        <fullName evidence="3">Transposase</fullName>
    </recommendedName>
</protein>
<gene>
    <name evidence="1" type="ORF">GCM10008960_41050</name>
</gene>
<name>A0ABQ2SC46_9DEIO</name>
<accession>A0ABQ2SC46</accession>
<keyword evidence="2" id="KW-1185">Reference proteome</keyword>
<proteinExistence type="predicted"/>
<evidence type="ECO:0000313" key="2">
    <source>
        <dbReference type="Proteomes" id="UP000644548"/>
    </source>
</evidence>
<reference evidence="2" key="1">
    <citation type="journal article" date="2019" name="Int. J. Syst. Evol. Microbiol.">
        <title>The Global Catalogue of Microorganisms (GCM) 10K type strain sequencing project: providing services to taxonomists for standard genome sequencing and annotation.</title>
        <authorList>
            <consortium name="The Broad Institute Genomics Platform"/>
            <consortium name="The Broad Institute Genome Sequencing Center for Infectious Disease"/>
            <person name="Wu L."/>
            <person name="Ma J."/>
        </authorList>
    </citation>
    <scope>NUCLEOTIDE SEQUENCE [LARGE SCALE GENOMIC DNA]</scope>
    <source>
        <strain evidence="2">JCM 31405</strain>
    </source>
</reference>
<dbReference type="EMBL" id="BMQN01000031">
    <property type="protein sequence ID" value="GGS10818.1"/>
    <property type="molecule type" value="Genomic_DNA"/>
</dbReference>
<evidence type="ECO:0008006" key="3">
    <source>
        <dbReference type="Google" id="ProtNLM"/>
    </source>
</evidence>